<feature type="compositionally biased region" description="Polar residues" evidence="1">
    <location>
        <begin position="77"/>
        <end position="90"/>
    </location>
</feature>
<reference evidence="2" key="1">
    <citation type="submission" date="2021-06" db="EMBL/GenBank/DDBJ databases">
        <title>Parelaphostrongylus tenuis whole genome reference sequence.</title>
        <authorList>
            <person name="Garwood T.J."/>
            <person name="Larsen P.A."/>
            <person name="Fountain-Jones N.M."/>
            <person name="Garbe J.R."/>
            <person name="Macchietto M.G."/>
            <person name="Kania S.A."/>
            <person name="Gerhold R.W."/>
            <person name="Richards J.E."/>
            <person name="Wolf T.M."/>
        </authorList>
    </citation>
    <scope>NUCLEOTIDE SEQUENCE</scope>
    <source>
        <strain evidence="2">MNPRO001-30</strain>
        <tissue evidence="2">Meninges</tissue>
    </source>
</reference>
<feature type="compositionally biased region" description="Low complexity" evidence="1">
    <location>
        <begin position="112"/>
        <end position="145"/>
    </location>
</feature>
<feature type="non-terminal residue" evidence="2">
    <location>
        <position position="1"/>
    </location>
</feature>
<sequence>DIDSNKRKMLPTPEQANPWYAGMLIVGGVIGYLKADLISPVIWQINCGKFQSNADARVIEILRSKNAPLEKGVRVDPSTTEAGKPSSASLTRLKHIPDTDSAVPATSTMQRTPSGTTSPATAPQTQTAYSTTISSSVTHVSNVSSAKANENQQRENAGRTSVETVGT</sequence>
<evidence type="ECO:0000313" key="2">
    <source>
        <dbReference type="EMBL" id="KAJ1354936.1"/>
    </source>
</evidence>
<dbReference type="Proteomes" id="UP001196413">
    <property type="component" value="Unassembled WGS sequence"/>
</dbReference>
<organism evidence="2 3">
    <name type="scientific">Parelaphostrongylus tenuis</name>
    <name type="common">Meningeal worm</name>
    <dbReference type="NCBI Taxonomy" id="148309"/>
    <lineage>
        <taxon>Eukaryota</taxon>
        <taxon>Metazoa</taxon>
        <taxon>Ecdysozoa</taxon>
        <taxon>Nematoda</taxon>
        <taxon>Chromadorea</taxon>
        <taxon>Rhabditida</taxon>
        <taxon>Rhabditina</taxon>
        <taxon>Rhabditomorpha</taxon>
        <taxon>Strongyloidea</taxon>
        <taxon>Metastrongylidae</taxon>
        <taxon>Parelaphostrongylus</taxon>
    </lineage>
</organism>
<feature type="region of interest" description="Disordered" evidence="1">
    <location>
        <begin position="72"/>
        <end position="167"/>
    </location>
</feature>
<dbReference type="AlphaFoldDB" id="A0AAD5MSV3"/>
<feature type="compositionally biased region" description="Polar residues" evidence="1">
    <location>
        <begin position="158"/>
        <end position="167"/>
    </location>
</feature>
<name>A0AAD5MSV3_PARTN</name>
<protein>
    <submittedName>
        <fullName evidence="2">Uncharacterized protein</fullName>
    </submittedName>
</protein>
<accession>A0AAD5MSV3</accession>
<comment type="caution">
    <text evidence="2">The sequence shown here is derived from an EMBL/GenBank/DDBJ whole genome shotgun (WGS) entry which is preliminary data.</text>
</comment>
<evidence type="ECO:0000313" key="3">
    <source>
        <dbReference type="Proteomes" id="UP001196413"/>
    </source>
</evidence>
<proteinExistence type="predicted"/>
<keyword evidence="3" id="KW-1185">Reference proteome</keyword>
<evidence type="ECO:0000256" key="1">
    <source>
        <dbReference type="SAM" id="MobiDB-lite"/>
    </source>
</evidence>
<dbReference type="EMBL" id="JAHQIW010002283">
    <property type="protein sequence ID" value="KAJ1354936.1"/>
    <property type="molecule type" value="Genomic_DNA"/>
</dbReference>
<gene>
    <name evidence="2" type="ORF">KIN20_012033</name>
</gene>